<dbReference type="InterPro" id="IPR014825">
    <property type="entry name" value="DNA_alkylation"/>
</dbReference>
<evidence type="ECO:0000313" key="1">
    <source>
        <dbReference type="EMBL" id="HIS36435.1"/>
    </source>
</evidence>
<dbReference type="PANTHER" id="PTHR34070">
    <property type="entry name" value="ARMADILLO-TYPE FOLD"/>
    <property type="match status" value="1"/>
</dbReference>
<reference evidence="1" key="2">
    <citation type="journal article" date="2021" name="PeerJ">
        <title>Extensive microbial diversity within the chicken gut microbiome revealed by metagenomics and culture.</title>
        <authorList>
            <person name="Gilroy R."/>
            <person name="Ravi A."/>
            <person name="Getino M."/>
            <person name="Pursley I."/>
            <person name="Horton D.L."/>
            <person name="Alikhan N.F."/>
            <person name="Baker D."/>
            <person name="Gharbi K."/>
            <person name="Hall N."/>
            <person name="Watson M."/>
            <person name="Adriaenssens E.M."/>
            <person name="Foster-Nyarko E."/>
            <person name="Jarju S."/>
            <person name="Secka A."/>
            <person name="Antonio M."/>
            <person name="Oren A."/>
            <person name="Chaudhuri R.R."/>
            <person name="La Ragione R."/>
            <person name="Hildebrand F."/>
            <person name="Pallen M.J."/>
        </authorList>
    </citation>
    <scope>NUCLEOTIDE SEQUENCE</scope>
    <source>
        <strain evidence="1">6276</strain>
    </source>
</reference>
<accession>A0A9D1EZL3</accession>
<sequence length="227" mass="26832">MIKEVRKRIEQEADEKYQKFSSALLPGINNLAGVRLPVLRKIAREIYKSDWKTYLRNTDCRFMEETMLKGMVIGLIQDEPSNILQQVRTFIPQINSWSVCDSFCCGLKFVNQNKELVWDFLQKYLNSQKEFEIRFAVVVILNYYIEKDYIDKVLDILGNIRTNDYYAQMAVAWAVSICYVKFETKTYKFLKNSKLDKIIFNKSIQKIIESNRISKETKAKLKLMKND</sequence>
<dbReference type="Gene3D" id="1.25.10.90">
    <property type="match status" value="1"/>
</dbReference>
<dbReference type="InterPro" id="IPR016024">
    <property type="entry name" value="ARM-type_fold"/>
</dbReference>
<dbReference type="CDD" id="cd06561">
    <property type="entry name" value="AlkD_like"/>
    <property type="match status" value="1"/>
</dbReference>
<dbReference type="Pfam" id="PF08713">
    <property type="entry name" value="DNA_alkylation"/>
    <property type="match status" value="1"/>
</dbReference>
<gene>
    <name evidence="1" type="ORF">IAC10_07380</name>
</gene>
<proteinExistence type="predicted"/>
<protein>
    <submittedName>
        <fullName evidence="1">DNA alkylation repair protein</fullName>
    </submittedName>
</protein>
<organism evidence="1 2">
    <name type="scientific">Candidatus Scatousia excrementigallinarum</name>
    <dbReference type="NCBI Taxonomy" id="2840935"/>
    <lineage>
        <taxon>Bacteria</taxon>
        <taxon>Candidatus Scatousia</taxon>
    </lineage>
</organism>
<name>A0A9D1EZL3_9BACT</name>
<dbReference type="EMBL" id="DVIU01000142">
    <property type="protein sequence ID" value="HIS36435.1"/>
    <property type="molecule type" value="Genomic_DNA"/>
</dbReference>
<evidence type="ECO:0000313" key="2">
    <source>
        <dbReference type="Proteomes" id="UP000823928"/>
    </source>
</evidence>
<reference evidence="1" key="1">
    <citation type="submission" date="2020-10" db="EMBL/GenBank/DDBJ databases">
        <authorList>
            <person name="Gilroy R."/>
        </authorList>
    </citation>
    <scope>NUCLEOTIDE SEQUENCE</scope>
    <source>
        <strain evidence="1">6276</strain>
    </source>
</reference>
<dbReference type="PANTHER" id="PTHR34070:SF1">
    <property type="entry name" value="DNA ALKYLATION REPAIR PROTEIN"/>
    <property type="match status" value="1"/>
</dbReference>
<dbReference type="AlphaFoldDB" id="A0A9D1EZL3"/>
<comment type="caution">
    <text evidence="1">The sequence shown here is derived from an EMBL/GenBank/DDBJ whole genome shotgun (WGS) entry which is preliminary data.</text>
</comment>
<dbReference type="SUPFAM" id="SSF48371">
    <property type="entry name" value="ARM repeat"/>
    <property type="match status" value="1"/>
</dbReference>
<dbReference type="Proteomes" id="UP000823928">
    <property type="component" value="Unassembled WGS sequence"/>
</dbReference>